<evidence type="ECO:0000256" key="1">
    <source>
        <dbReference type="ARBA" id="ARBA00022723"/>
    </source>
</evidence>
<keyword evidence="2 8" id="KW-0677">Repeat</keyword>
<comment type="cofactor">
    <cofactor evidence="8">
        <name>Zn(2+)</name>
        <dbReference type="ChEBI" id="CHEBI:29105"/>
    </cofactor>
    <text evidence="8">Binds 2 Zn(2+) ions per monomer.</text>
</comment>
<dbReference type="CDD" id="cd10719">
    <property type="entry name" value="DnaJ_zf"/>
    <property type="match status" value="1"/>
</dbReference>
<protein>
    <recommendedName>
        <fullName evidence="7 8">Chaperone protein DnaJ</fullName>
    </recommendedName>
</protein>
<dbReference type="EMBL" id="PCRZ01000030">
    <property type="protein sequence ID" value="PIP29874.1"/>
    <property type="molecule type" value="Genomic_DNA"/>
</dbReference>
<dbReference type="Gene3D" id="2.60.260.20">
    <property type="entry name" value="Urease metallochaperone UreE, N-terminal domain"/>
    <property type="match status" value="2"/>
</dbReference>
<dbReference type="SUPFAM" id="SSF57938">
    <property type="entry name" value="DnaJ/Hsp40 cysteine-rich domain"/>
    <property type="match status" value="1"/>
</dbReference>
<dbReference type="GO" id="GO:0008270">
    <property type="term" value="F:zinc ion binding"/>
    <property type="evidence" value="ECO:0007669"/>
    <property type="project" value="UniProtKB-UniRule"/>
</dbReference>
<comment type="caution">
    <text evidence="12">The sequence shown here is derived from an EMBL/GenBank/DDBJ whole genome shotgun (WGS) entry which is preliminary data.</text>
</comment>
<dbReference type="SUPFAM" id="SSF49493">
    <property type="entry name" value="HSP40/DnaJ peptide-binding domain"/>
    <property type="match status" value="2"/>
</dbReference>
<evidence type="ECO:0000256" key="7">
    <source>
        <dbReference type="ARBA" id="ARBA00067609"/>
    </source>
</evidence>
<feature type="repeat" description="CXXCXGXG motif" evidence="8">
    <location>
        <begin position="176"/>
        <end position="183"/>
    </location>
</feature>
<dbReference type="GO" id="GO:0005737">
    <property type="term" value="C:cytoplasm"/>
    <property type="evidence" value="ECO:0007669"/>
    <property type="project" value="UniProtKB-SubCell"/>
</dbReference>
<dbReference type="GO" id="GO:0031072">
    <property type="term" value="F:heat shock protein binding"/>
    <property type="evidence" value="ECO:0007669"/>
    <property type="project" value="InterPro"/>
</dbReference>
<dbReference type="PANTHER" id="PTHR43096">
    <property type="entry name" value="DNAJ HOMOLOG 1, MITOCHONDRIAL-RELATED"/>
    <property type="match status" value="1"/>
</dbReference>
<comment type="domain">
    <text evidence="8">The J domain is necessary and sufficient to stimulate DnaK ATPase activity. Zinc center 1 plays an important role in the autonomous, DnaK-independent chaperone activity of DnaJ. Zinc center 2 is essential for interaction with DnaK and for DnaJ activity.</text>
</comment>
<feature type="zinc finger region" description="CR-type" evidence="9">
    <location>
        <begin position="146"/>
        <end position="228"/>
    </location>
</feature>
<dbReference type="GO" id="GO:0006260">
    <property type="term" value="P:DNA replication"/>
    <property type="evidence" value="ECO:0007669"/>
    <property type="project" value="UniProtKB-KW"/>
</dbReference>
<feature type="binding site" evidence="8">
    <location>
        <position position="202"/>
    </location>
    <ligand>
        <name>Zn(2+)</name>
        <dbReference type="ChEBI" id="CHEBI:29105"/>
        <label>2</label>
    </ligand>
</feature>
<feature type="repeat" description="CXXCXGXG motif" evidence="8">
    <location>
        <begin position="216"/>
        <end position="223"/>
    </location>
</feature>
<comment type="function">
    <text evidence="8">Participates actively in the response to hyperosmotic and heat shock by preventing the aggregation of stress-denatured proteins and by disaggregating proteins, also in an autonomous, DnaK-independent fashion. Unfolded proteins bind initially to DnaJ; upon interaction with the DnaJ-bound protein, DnaK hydrolyzes its bound ATP, resulting in the formation of a stable complex. GrpE releases ADP from DnaK; ATP binding to DnaK triggers the release of the substrate protein, thus completing the reaction cycle. Several rounds of ATP-dependent interactions between DnaJ, DnaK and GrpE are required for fully efficient folding. Also involved, together with DnaK and GrpE, in the DNA replication of plasmids through activation of initiation proteins.</text>
</comment>
<dbReference type="CDD" id="cd06257">
    <property type="entry name" value="DnaJ"/>
    <property type="match status" value="1"/>
</dbReference>
<feature type="repeat" description="CXXCXGXG motif" evidence="8">
    <location>
        <begin position="159"/>
        <end position="166"/>
    </location>
</feature>
<feature type="binding site" evidence="8">
    <location>
        <position position="216"/>
    </location>
    <ligand>
        <name>Zn(2+)</name>
        <dbReference type="ChEBI" id="CHEBI:29105"/>
        <label>1</label>
    </ligand>
</feature>
<dbReference type="Gene3D" id="1.10.287.110">
    <property type="entry name" value="DnaJ domain"/>
    <property type="match status" value="1"/>
</dbReference>
<evidence type="ECO:0000259" key="11">
    <source>
        <dbReference type="PROSITE" id="PS51188"/>
    </source>
</evidence>
<feature type="binding site" evidence="8">
    <location>
        <position position="219"/>
    </location>
    <ligand>
        <name>Zn(2+)</name>
        <dbReference type="ChEBI" id="CHEBI:29105"/>
        <label>1</label>
    </ligand>
</feature>
<dbReference type="PRINTS" id="PR00625">
    <property type="entry name" value="JDOMAIN"/>
</dbReference>
<dbReference type="GO" id="GO:0042026">
    <property type="term" value="P:protein refolding"/>
    <property type="evidence" value="ECO:0007669"/>
    <property type="project" value="TreeGrafter"/>
</dbReference>
<feature type="binding site" evidence="8">
    <location>
        <position position="159"/>
    </location>
    <ligand>
        <name>Zn(2+)</name>
        <dbReference type="ChEBI" id="CHEBI:29105"/>
        <label>1</label>
    </ligand>
</feature>
<dbReference type="GO" id="GO:0009408">
    <property type="term" value="P:response to heat"/>
    <property type="evidence" value="ECO:0007669"/>
    <property type="project" value="InterPro"/>
</dbReference>
<feature type="binding site" evidence="8">
    <location>
        <position position="205"/>
    </location>
    <ligand>
        <name>Zn(2+)</name>
        <dbReference type="ChEBI" id="CHEBI:29105"/>
        <label>2</label>
    </ligand>
</feature>
<evidence type="ECO:0000256" key="2">
    <source>
        <dbReference type="ARBA" id="ARBA00022737"/>
    </source>
</evidence>
<keyword evidence="8" id="KW-0346">Stress response</keyword>
<evidence type="ECO:0000256" key="5">
    <source>
        <dbReference type="ARBA" id="ARBA00023186"/>
    </source>
</evidence>
<organism evidence="12 13">
    <name type="scientific">Candidatus Jorgensenbacteria bacterium CG23_combo_of_CG06-09_8_20_14_all_54_14</name>
    <dbReference type="NCBI Taxonomy" id="1974595"/>
    <lineage>
        <taxon>Bacteria</taxon>
        <taxon>Candidatus Joergenseniibacteriota</taxon>
    </lineage>
</organism>
<dbReference type="FunFam" id="2.10.230.10:FF:000002">
    <property type="entry name" value="Molecular chaperone DnaJ"/>
    <property type="match status" value="1"/>
</dbReference>
<dbReference type="GO" id="GO:0051082">
    <property type="term" value="F:unfolded protein binding"/>
    <property type="evidence" value="ECO:0007669"/>
    <property type="project" value="UniProtKB-UniRule"/>
</dbReference>
<evidence type="ECO:0000313" key="13">
    <source>
        <dbReference type="Proteomes" id="UP000228812"/>
    </source>
</evidence>
<keyword evidence="3 8" id="KW-0863">Zinc-finger</keyword>
<dbReference type="Proteomes" id="UP000228812">
    <property type="component" value="Unassembled WGS sequence"/>
</dbReference>
<dbReference type="HAMAP" id="MF_01152">
    <property type="entry name" value="DnaJ"/>
    <property type="match status" value="1"/>
</dbReference>
<dbReference type="GO" id="GO:0005524">
    <property type="term" value="F:ATP binding"/>
    <property type="evidence" value="ECO:0007669"/>
    <property type="project" value="InterPro"/>
</dbReference>
<name>A0A2G9Z9Q8_9BACT</name>
<dbReference type="InterPro" id="IPR001305">
    <property type="entry name" value="HSP_DnaJ_Cys-rich_dom"/>
</dbReference>
<sequence>MKDYYQILGVSRTASEEDIKKAYRRLAHQYHPDKTGGSDAKFKELNEAYQVLGNREKRTQYDRFGTVFSSQGGGGPSAGSGFEGFGGFSPGGFGWNVNMGEDLGNFADIFENIFEHFGGAPRRQTYTRGADVEIVQELTLEEAFRGVRRHIRFSAHVPCHVCGGVGYDKAKGLSDCTTCRGRGEIREQRQTFFGNFAQVKACPTCRGRGEVPVASCTACKGSGRTAGTREVELSIAPGVDDGQVVKLAGLGEAGEHGTGSGDLYVVVRVKPHTAFRRKKNELFTQKNVQISDLLLGKKVELTDISGERFSVAVPAGWNLREELRVPGRGMPRFGSSGRGDLHVTLDVKLPKHLSAKAKKLLEELEGEV</sequence>
<dbReference type="InterPro" id="IPR012724">
    <property type="entry name" value="DnaJ"/>
</dbReference>
<dbReference type="InterPro" id="IPR036869">
    <property type="entry name" value="J_dom_sf"/>
</dbReference>
<dbReference type="InterPro" id="IPR036410">
    <property type="entry name" value="HSP_DnaJ_Cys-rich_dom_sf"/>
</dbReference>
<comment type="similarity">
    <text evidence="6 8">Belongs to the DnaJ family.</text>
</comment>
<evidence type="ECO:0000313" key="12">
    <source>
        <dbReference type="EMBL" id="PIP29874.1"/>
    </source>
</evidence>
<dbReference type="InterPro" id="IPR002939">
    <property type="entry name" value="DnaJ_C"/>
</dbReference>
<keyword evidence="8" id="KW-0235">DNA replication</keyword>
<dbReference type="Pfam" id="PF01556">
    <property type="entry name" value="DnaJ_C"/>
    <property type="match status" value="1"/>
</dbReference>
<dbReference type="InterPro" id="IPR008971">
    <property type="entry name" value="HSP40/DnaJ_pept-bd"/>
</dbReference>
<dbReference type="Pfam" id="PF00684">
    <property type="entry name" value="DnaJ_CXXCXGXG"/>
    <property type="match status" value="1"/>
</dbReference>
<evidence type="ECO:0000256" key="6">
    <source>
        <dbReference type="ARBA" id="ARBA00061004"/>
    </source>
</evidence>
<dbReference type="Gene3D" id="2.10.230.10">
    <property type="entry name" value="Heat shock protein DnaJ, cysteine-rich domain"/>
    <property type="match status" value="1"/>
</dbReference>
<dbReference type="AlphaFoldDB" id="A0A2G9Z9Q8"/>
<dbReference type="Pfam" id="PF00226">
    <property type="entry name" value="DnaJ"/>
    <property type="match status" value="1"/>
</dbReference>
<comment type="subunit">
    <text evidence="8">Homodimer.</text>
</comment>
<dbReference type="InterPro" id="IPR001623">
    <property type="entry name" value="DnaJ_domain"/>
</dbReference>
<evidence type="ECO:0000256" key="4">
    <source>
        <dbReference type="ARBA" id="ARBA00022833"/>
    </source>
</evidence>
<feature type="binding site" evidence="8">
    <location>
        <position position="179"/>
    </location>
    <ligand>
        <name>Zn(2+)</name>
        <dbReference type="ChEBI" id="CHEBI:29105"/>
        <label>2</label>
    </ligand>
</feature>
<evidence type="ECO:0000256" key="9">
    <source>
        <dbReference type="PROSITE-ProRule" id="PRU00546"/>
    </source>
</evidence>
<gene>
    <name evidence="8" type="primary">dnaJ</name>
    <name evidence="12" type="ORF">COX26_01725</name>
</gene>
<evidence type="ECO:0000256" key="3">
    <source>
        <dbReference type="ARBA" id="ARBA00022771"/>
    </source>
</evidence>
<feature type="domain" description="J" evidence="10">
    <location>
        <begin position="3"/>
        <end position="65"/>
    </location>
</feature>
<dbReference type="PROSITE" id="PS50076">
    <property type="entry name" value="DNAJ_2"/>
    <property type="match status" value="1"/>
</dbReference>
<dbReference type="FunFam" id="2.60.260.20:FF:000013">
    <property type="entry name" value="DnaJ subfamily B member 11"/>
    <property type="match status" value="1"/>
</dbReference>
<dbReference type="InterPro" id="IPR018253">
    <property type="entry name" value="DnaJ_domain_CS"/>
</dbReference>
<accession>A0A2G9Z9Q8</accession>
<dbReference type="PANTHER" id="PTHR43096:SF52">
    <property type="entry name" value="DNAJ HOMOLOG 1, MITOCHONDRIAL-RELATED"/>
    <property type="match status" value="1"/>
</dbReference>
<feature type="binding site" evidence="8">
    <location>
        <position position="162"/>
    </location>
    <ligand>
        <name>Zn(2+)</name>
        <dbReference type="ChEBI" id="CHEBI:29105"/>
        <label>1</label>
    </ligand>
</feature>
<dbReference type="CDD" id="cd10747">
    <property type="entry name" value="DnaJ_C"/>
    <property type="match status" value="1"/>
</dbReference>
<dbReference type="SMART" id="SM00271">
    <property type="entry name" value="DnaJ"/>
    <property type="match status" value="1"/>
</dbReference>
<feature type="domain" description="CR-type" evidence="11">
    <location>
        <begin position="146"/>
        <end position="228"/>
    </location>
</feature>
<dbReference type="SUPFAM" id="SSF46565">
    <property type="entry name" value="Chaperone J-domain"/>
    <property type="match status" value="1"/>
</dbReference>
<keyword evidence="4 8" id="KW-0862">Zinc</keyword>
<dbReference type="PROSITE" id="PS00636">
    <property type="entry name" value="DNAJ_1"/>
    <property type="match status" value="1"/>
</dbReference>
<feature type="binding site" evidence="8">
    <location>
        <position position="176"/>
    </location>
    <ligand>
        <name>Zn(2+)</name>
        <dbReference type="ChEBI" id="CHEBI:29105"/>
        <label>2</label>
    </ligand>
</feature>
<keyword evidence="1 8" id="KW-0479">Metal-binding</keyword>
<feature type="repeat" description="CXXCXGXG motif" evidence="8">
    <location>
        <begin position="202"/>
        <end position="209"/>
    </location>
</feature>
<evidence type="ECO:0000256" key="8">
    <source>
        <dbReference type="HAMAP-Rule" id="MF_01152"/>
    </source>
</evidence>
<proteinExistence type="inferred from homology"/>
<reference evidence="12 13" key="1">
    <citation type="submission" date="2017-09" db="EMBL/GenBank/DDBJ databases">
        <title>Depth-based differentiation of microbial function through sediment-hosted aquifers and enrichment of novel symbionts in the deep terrestrial subsurface.</title>
        <authorList>
            <person name="Probst A.J."/>
            <person name="Ladd B."/>
            <person name="Jarett J.K."/>
            <person name="Geller-Mcgrath D.E."/>
            <person name="Sieber C.M."/>
            <person name="Emerson J.B."/>
            <person name="Anantharaman K."/>
            <person name="Thomas B.C."/>
            <person name="Malmstrom R."/>
            <person name="Stieglmeier M."/>
            <person name="Klingl A."/>
            <person name="Woyke T."/>
            <person name="Ryan C.M."/>
            <person name="Banfield J.F."/>
        </authorList>
    </citation>
    <scope>NUCLEOTIDE SEQUENCE [LARGE SCALE GENOMIC DNA]</scope>
    <source>
        <strain evidence="12">CG23_combo_of_CG06-09_8_20_14_all_54_14</strain>
    </source>
</reference>
<comment type="subcellular location">
    <subcellularLocation>
        <location evidence="8">Cytoplasm</location>
    </subcellularLocation>
</comment>
<evidence type="ECO:0000259" key="10">
    <source>
        <dbReference type="PROSITE" id="PS50076"/>
    </source>
</evidence>
<dbReference type="PROSITE" id="PS51188">
    <property type="entry name" value="ZF_CR"/>
    <property type="match status" value="1"/>
</dbReference>
<keyword evidence="8" id="KW-0963">Cytoplasm</keyword>
<keyword evidence="5 8" id="KW-0143">Chaperone</keyword>